<reference evidence="5" key="1">
    <citation type="submission" date="2022-06" db="EMBL/GenBank/DDBJ databases">
        <title>Complete Genome Sequence of Deoxynivalenol-bioadsorption Ochrobactrum pseudintermedium ASAG-D25.</title>
        <authorList>
            <person name="Wang N."/>
        </authorList>
    </citation>
    <scope>NUCLEOTIDE SEQUENCE</scope>
    <source>
        <strain evidence="5">ASAG-D25</strain>
    </source>
</reference>
<dbReference type="PROSITE" id="PS00062">
    <property type="entry name" value="ALDOKETO_REDUCTASE_2"/>
    <property type="match status" value="1"/>
</dbReference>
<dbReference type="PIRSF" id="PIRSF000097">
    <property type="entry name" value="AKR"/>
    <property type="match status" value="1"/>
</dbReference>
<dbReference type="SUPFAM" id="SSF51430">
    <property type="entry name" value="NAD(P)-linked oxidoreductase"/>
    <property type="match status" value="1"/>
</dbReference>
<dbReference type="PANTHER" id="PTHR43827">
    <property type="entry name" value="2,5-DIKETO-D-GLUCONIC ACID REDUCTASE"/>
    <property type="match status" value="1"/>
</dbReference>
<dbReference type="Gene3D" id="3.20.20.100">
    <property type="entry name" value="NADP-dependent oxidoreductase domain"/>
    <property type="match status" value="1"/>
</dbReference>
<gene>
    <name evidence="5" type="ORF">NIK97_16445</name>
</gene>
<organism evidence="5 6">
    <name type="scientific">Brucella pseudintermedia</name>
    <dbReference type="NCBI Taxonomy" id="370111"/>
    <lineage>
        <taxon>Bacteria</taxon>
        <taxon>Pseudomonadati</taxon>
        <taxon>Pseudomonadota</taxon>
        <taxon>Alphaproteobacteria</taxon>
        <taxon>Hyphomicrobiales</taxon>
        <taxon>Brucellaceae</taxon>
        <taxon>Brucella/Ochrobactrum group</taxon>
        <taxon>Brucella</taxon>
    </lineage>
</organism>
<name>A0ABY5UHL4_9HYPH</name>
<keyword evidence="6" id="KW-1185">Reference proteome</keyword>
<dbReference type="Pfam" id="PF00248">
    <property type="entry name" value="Aldo_ket_red"/>
    <property type="match status" value="1"/>
</dbReference>
<dbReference type="PRINTS" id="PR00069">
    <property type="entry name" value="ALDKETRDTASE"/>
</dbReference>
<evidence type="ECO:0000256" key="2">
    <source>
        <dbReference type="ARBA" id="ARBA00022857"/>
    </source>
</evidence>
<dbReference type="PANTHER" id="PTHR43827:SF3">
    <property type="entry name" value="NADP-DEPENDENT OXIDOREDUCTASE DOMAIN-CONTAINING PROTEIN"/>
    <property type="match status" value="1"/>
</dbReference>
<evidence type="ECO:0000259" key="4">
    <source>
        <dbReference type="Pfam" id="PF00248"/>
    </source>
</evidence>
<dbReference type="RefSeq" id="WP_253126111.1">
    <property type="nucleotide sequence ID" value="NZ_CP099968.1"/>
</dbReference>
<dbReference type="InterPro" id="IPR036812">
    <property type="entry name" value="NAD(P)_OxRdtase_dom_sf"/>
</dbReference>
<dbReference type="Proteomes" id="UP001058739">
    <property type="component" value="Chromosome 02"/>
</dbReference>
<keyword evidence="2" id="KW-0521">NADP</keyword>
<accession>A0ABY5UHL4</accession>
<dbReference type="InterPro" id="IPR018170">
    <property type="entry name" value="Aldo/ket_reductase_CS"/>
</dbReference>
<sequence>MNPQFSLKPEDLIMNIGSDVTLRTGNTMPCMGLGTWKLTQNTAETISAALEQGYRMIDTSGDYGTQPGIGDGIRRADMDRDSFYLVTKIEDTDDDAYEAVQKNLEELQLSYANLILIHRPPEGRVGTELWEGLIRARGDGLTRDIGVSNYSVSLLQSLIDATDETPVVNQIEWSPFGHSEEMLAFCTERNIVIQAYSPLTRTTRLDDGDIVQIAARYKKTPAQIMLRWNLQLGTVPLPKANKREHQRENIDLFDFILSDEDMNRLSNLNQHYSALGELPYS</sequence>
<proteinExistence type="inferred from homology"/>
<dbReference type="InterPro" id="IPR023210">
    <property type="entry name" value="NADP_OxRdtase_dom"/>
</dbReference>
<dbReference type="EMBL" id="CP099968">
    <property type="protein sequence ID" value="UWL61499.1"/>
    <property type="molecule type" value="Genomic_DNA"/>
</dbReference>
<feature type="domain" description="NADP-dependent oxidoreductase" evidence="4">
    <location>
        <begin position="31"/>
        <end position="269"/>
    </location>
</feature>
<evidence type="ECO:0000256" key="1">
    <source>
        <dbReference type="ARBA" id="ARBA00007905"/>
    </source>
</evidence>
<keyword evidence="3" id="KW-0560">Oxidoreductase</keyword>
<dbReference type="InterPro" id="IPR020471">
    <property type="entry name" value="AKR"/>
</dbReference>
<protein>
    <submittedName>
        <fullName evidence="5">Aldo/keto reductase</fullName>
    </submittedName>
</protein>
<dbReference type="CDD" id="cd19071">
    <property type="entry name" value="AKR_AKR1-5-like"/>
    <property type="match status" value="1"/>
</dbReference>
<evidence type="ECO:0000256" key="3">
    <source>
        <dbReference type="ARBA" id="ARBA00023002"/>
    </source>
</evidence>
<evidence type="ECO:0000313" key="6">
    <source>
        <dbReference type="Proteomes" id="UP001058739"/>
    </source>
</evidence>
<comment type="similarity">
    <text evidence="1">Belongs to the aldo/keto reductase family.</text>
</comment>
<evidence type="ECO:0000313" key="5">
    <source>
        <dbReference type="EMBL" id="UWL61499.1"/>
    </source>
</evidence>